<protein>
    <submittedName>
        <fullName evidence="6">LysR family transcriptional regulator</fullName>
    </submittedName>
</protein>
<dbReference type="InterPro" id="IPR011991">
    <property type="entry name" value="ArsR-like_HTH"/>
</dbReference>
<evidence type="ECO:0000256" key="3">
    <source>
        <dbReference type="ARBA" id="ARBA00023125"/>
    </source>
</evidence>
<dbReference type="Gene3D" id="1.10.10.10">
    <property type="entry name" value="Winged helix-like DNA-binding domain superfamily/Winged helix DNA-binding domain"/>
    <property type="match status" value="1"/>
</dbReference>
<dbReference type="InterPro" id="IPR036390">
    <property type="entry name" value="WH_DNA-bd_sf"/>
</dbReference>
<dbReference type="EMBL" id="RAQU01000011">
    <property type="protein sequence ID" value="RKK05683.1"/>
    <property type="molecule type" value="Genomic_DNA"/>
</dbReference>
<name>A0A3A9JLN8_9PROT</name>
<dbReference type="GO" id="GO:0003677">
    <property type="term" value="F:DNA binding"/>
    <property type="evidence" value="ECO:0007669"/>
    <property type="project" value="UniProtKB-KW"/>
</dbReference>
<evidence type="ECO:0000313" key="7">
    <source>
        <dbReference type="EMBL" id="RMI26006.1"/>
    </source>
</evidence>
<evidence type="ECO:0000313" key="6">
    <source>
        <dbReference type="EMBL" id="RKK05683.1"/>
    </source>
</evidence>
<evidence type="ECO:0000259" key="5">
    <source>
        <dbReference type="PROSITE" id="PS50931"/>
    </source>
</evidence>
<evidence type="ECO:0000313" key="9">
    <source>
        <dbReference type="Proteomes" id="UP000278036"/>
    </source>
</evidence>
<dbReference type="AlphaFoldDB" id="A0A3A9JLN8"/>
<comment type="similarity">
    <text evidence="1">Belongs to the LysR transcriptional regulatory family.</text>
</comment>
<dbReference type="PRINTS" id="PR00039">
    <property type="entry name" value="HTHLYSR"/>
</dbReference>
<dbReference type="EMBL" id="RFLX01000003">
    <property type="protein sequence ID" value="RMI26006.1"/>
    <property type="molecule type" value="Genomic_DNA"/>
</dbReference>
<dbReference type="Pfam" id="PF00126">
    <property type="entry name" value="HTH_1"/>
    <property type="match status" value="1"/>
</dbReference>
<accession>A0A3A9JLN8</accession>
<dbReference type="InterPro" id="IPR036388">
    <property type="entry name" value="WH-like_DNA-bd_sf"/>
</dbReference>
<dbReference type="SUPFAM" id="SSF53850">
    <property type="entry name" value="Periplasmic binding protein-like II"/>
    <property type="match status" value="1"/>
</dbReference>
<dbReference type="GO" id="GO:0003700">
    <property type="term" value="F:DNA-binding transcription factor activity"/>
    <property type="evidence" value="ECO:0007669"/>
    <property type="project" value="InterPro"/>
</dbReference>
<evidence type="ECO:0000256" key="1">
    <source>
        <dbReference type="ARBA" id="ARBA00009437"/>
    </source>
</evidence>
<dbReference type="Gene3D" id="3.40.190.10">
    <property type="entry name" value="Periplasmic binding protein-like II"/>
    <property type="match status" value="2"/>
</dbReference>
<feature type="domain" description="HTH lysR-type" evidence="5">
    <location>
        <begin position="9"/>
        <end position="64"/>
    </location>
</feature>
<reference evidence="6 9" key="1">
    <citation type="submission" date="2018-09" db="EMBL/GenBank/DDBJ databases">
        <title>Roseomonas sp. nov., isolated from feces of Tibetan antelopes in the Qinghai-Tibet plateau, China.</title>
        <authorList>
            <person name="Tian Z."/>
        </authorList>
    </citation>
    <scope>NUCLEOTIDE SEQUENCE [LARGE SCALE GENOMIC DNA]</scope>
    <source>
        <strain evidence="7 8">Z23</strain>
        <strain evidence="6 9">Z24</strain>
    </source>
</reference>
<dbReference type="InterPro" id="IPR000847">
    <property type="entry name" value="LysR_HTH_N"/>
</dbReference>
<organism evidence="6 9">
    <name type="scientific">Teichococcus wenyumeiae</name>
    <dbReference type="NCBI Taxonomy" id="2478470"/>
    <lineage>
        <taxon>Bacteria</taxon>
        <taxon>Pseudomonadati</taxon>
        <taxon>Pseudomonadota</taxon>
        <taxon>Alphaproteobacteria</taxon>
        <taxon>Acetobacterales</taxon>
        <taxon>Roseomonadaceae</taxon>
        <taxon>Roseomonas</taxon>
    </lineage>
</organism>
<dbReference type="InterPro" id="IPR050176">
    <property type="entry name" value="LTTR"/>
</dbReference>
<dbReference type="FunCoup" id="A0A3A9JLN8">
    <property type="interactions" value="68"/>
</dbReference>
<evidence type="ECO:0000313" key="8">
    <source>
        <dbReference type="Proteomes" id="UP000274097"/>
    </source>
</evidence>
<sequence length="290" mass="31216">MITGAMLHPDLLRSFLAVAETRSFTQAARRLGLRQSTISQHIRRLEDATRRSLFARDTHSVALTPDGDALSGFARGVVEAHERMERFLAGSPLHGRIRLGASEDFAFSRLPEVLADFARANSGVDLELTVGLSGLLYEPFDAGELDVILVKRRGNDPRGTLAWREPLAWVGRPGLRPDPAQPLPLVLFPPPSITRALCIEALEKAGRSWRVACTGGSLSGLRAAAMAGLGVTAHSGRLVPPGLAPLPPSRHLPELGMIEFVVIGPGTHRPIAQALMRAILDNAGRLQPEA</sequence>
<evidence type="ECO:0000256" key="2">
    <source>
        <dbReference type="ARBA" id="ARBA00023015"/>
    </source>
</evidence>
<gene>
    <name evidence="6" type="ORF">D6Z83_02830</name>
    <name evidence="7" type="ORF">EBE87_06390</name>
</gene>
<dbReference type="Proteomes" id="UP000274097">
    <property type="component" value="Unassembled WGS sequence"/>
</dbReference>
<dbReference type="CDD" id="cd00090">
    <property type="entry name" value="HTH_ARSR"/>
    <property type="match status" value="1"/>
</dbReference>
<comment type="caution">
    <text evidence="6">The sequence shown here is derived from an EMBL/GenBank/DDBJ whole genome shotgun (WGS) entry which is preliminary data.</text>
</comment>
<keyword evidence="2" id="KW-0805">Transcription regulation</keyword>
<dbReference type="PANTHER" id="PTHR30579:SF7">
    <property type="entry name" value="HTH-TYPE TRANSCRIPTIONAL REGULATOR LRHA-RELATED"/>
    <property type="match status" value="1"/>
</dbReference>
<dbReference type="OrthoDB" id="9789529at2"/>
<dbReference type="Pfam" id="PF03466">
    <property type="entry name" value="LysR_substrate"/>
    <property type="match status" value="1"/>
</dbReference>
<dbReference type="InterPro" id="IPR005119">
    <property type="entry name" value="LysR_subst-bd"/>
</dbReference>
<keyword evidence="4" id="KW-0804">Transcription</keyword>
<evidence type="ECO:0000256" key="4">
    <source>
        <dbReference type="ARBA" id="ARBA00023163"/>
    </source>
</evidence>
<keyword evidence="3" id="KW-0238">DNA-binding</keyword>
<dbReference type="InParanoid" id="A0A3A9JLN8"/>
<keyword evidence="8" id="KW-1185">Reference proteome</keyword>
<dbReference type="PROSITE" id="PS50931">
    <property type="entry name" value="HTH_LYSR"/>
    <property type="match status" value="1"/>
</dbReference>
<dbReference type="Proteomes" id="UP000278036">
    <property type="component" value="Unassembled WGS sequence"/>
</dbReference>
<proteinExistence type="inferred from homology"/>
<dbReference type="SUPFAM" id="SSF46785">
    <property type="entry name" value="Winged helix' DNA-binding domain"/>
    <property type="match status" value="1"/>
</dbReference>
<dbReference type="PANTHER" id="PTHR30579">
    <property type="entry name" value="TRANSCRIPTIONAL REGULATOR"/>
    <property type="match status" value="1"/>
</dbReference>